<dbReference type="GO" id="GO:0020037">
    <property type="term" value="F:heme binding"/>
    <property type="evidence" value="ECO:0007669"/>
    <property type="project" value="InterPro"/>
</dbReference>
<evidence type="ECO:0000256" key="4">
    <source>
        <dbReference type="SAM" id="SignalP"/>
    </source>
</evidence>
<keyword evidence="4" id="KW-0732">Signal</keyword>
<dbReference type="InterPro" id="IPR036396">
    <property type="entry name" value="Cyt_P450_sf"/>
</dbReference>
<feature type="chain" id="PRO_5002119194" evidence="4">
    <location>
        <begin position="17"/>
        <end position="176"/>
    </location>
</feature>
<evidence type="ECO:0000256" key="2">
    <source>
        <dbReference type="ARBA" id="ARBA00022723"/>
    </source>
</evidence>
<dbReference type="Gene3D" id="1.10.630.10">
    <property type="entry name" value="Cytochrome P450"/>
    <property type="match status" value="1"/>
</dbReference>
<feature type="signal peptide" evidence="4">
    <location>
        <begin position="1"/>
        <end position="16"/>
    </location>
</feature>
<protein>
    <submittedName>
        <fullName evidence="5">Uncharacterized protein</fullName>
    </submittedName>
</protein>
<keyword evidence="3" id="KW-0408">Iron</keyword>
<organism evidence="5">
    <name type="scientific">Bionectria ochroleuca</name>
    <name type="common">Gliocladium roseum</name>
    <dbReference type="NCBI Taxonomy" id="29856"/>
    <lineage>
        <taxon>Eukaryota</taxon>
        <taxon>Fungi</taxon>
        <taxon>Dikarya</taxon>
        <taxon>Ascomycota</taxon>
        <taxon>Pezizomycotina</taxon>
        <taxon>Sordariomycetes</taxon>
        <taxon>Hypocreomycetidae</taxon>
        <taxon>Hypocreales</taxon>
        <taxon>Bionectriaceae</taxon>
        <taxon>Clonostachys</taxon>
    </lineage>
</organism>
<dbReference type="SUPFAM" id="SSF48264">
    <property type="entry name" value="Cytochrome P450"/>
    <property type="match status" value="1"/>
</dbReference>
<keyword evidence="2" id="KW-0479">Metal-binding</keyword>
<dbReference type="PANTHER" id="PTHR24305:SF190">
    <property type="entry name" value="P450, PUTATIVE (EUROFUNG)-RELATED"/>
    <property type="match status" value="1"/>
</dbReference>
<proteinExistence type="predicted"/>
<dbReference type="InterPro" id="IPR050121">
    <property type="entry name" value="Cytochrome_P450_monoxygenase"/>
</dbReference>
<evidence type="ECO:0000256" key="3">
    <source>
        <dbReference type="ARBA" id="ARBA00023004"/>
    </source>
</evidence>
<dbReference type="EMBL" id="CDPU01000029">
    <property type="protein sequence ID" value="CEO52498.1"/>
    <property type="molecule type" value="Genomic_DNA"/>
</dbReference>
<name>A0A0B7K561_BIOOC</name>
<dbReference type="PANTHER" id="PTHR24305">
    <property type="entry name" value="CYTOCHROME P450"/>
    <property type="match status" value="1"/>
</dbReference>
<gene>
    <name evidence="5" type="ORF">BN869_000008556_1</name>
</gene>
<accession>A0A0B7K561</accession>
<dbReference type="AlphaFoldDB" id="A0A0B7K561"/>
<keyword evidence="1" id="KW-0349">Heme</keyword>
<reference evidence="5" key="1">
    <citation type="submission" date="2015-01" db="EMBL/GenBank/DDBJ databases">
        <authorList>
            <person name="Durling Mikael"/>
        </authorList>
    </citation>
    <scope>NUCLEOTIDE SEQUENCE</scope>
</reference>
<dbReference type="GO" id="GO:0005506">
    <property type="term" value="F:iron ion binding"/>
    <property type="evidence" value="ECO:0007669"/>
    <property type="project" value="InterPro"/>
</dbReference>
<dbReference type="GO" id="GO:0004497">
    <property type="term" value="F:monooxygenase activity"/>
    <property type="evidence" value="ECO:0007669"/>
    <property type="project" value="InterPro"/>
</dbReference>
<sequence length="176" mass="20690">MHAGFSLWLMLALALCVRLQDIWRTCISRLRSIPGPFLARFTRLWFLYKSYHGSFHLENIEMHMNYGPIVLWKHPDPKIFTLFADRDSKRHAETRRKFQNMYSLSSLKSYEPYVDECAEIFKQRFHETVSRARPGSGGAELDIGHWRNVMLSMSLVTSHTRNVSEFSMRAKTRMAS</sequence>
<evidence type="ECO:0000313" key="5">
    <source>
        <dbReference type="EMBL" id="CEO52498.1"/>
    </source>
</evidence>
<dbReference type="GO" id="GO:0016705">
    <property type="term" value="F:oxidoreductase activity, acting on paired donors, with incorporation or reduction of molecular oxygen"/>
    <property type="evidence" value="ECO:0007669"/>
    <property type="project" value="InterPro"/>
</dbReference>
<evidence type="ECO:0000256" key="1">
    <source>
        <dbReference type="ARBA" id="ARBA00022617"/>
    </source>
</evidence>